<reference evidence="3 4" key="1">
    <citation type="submission" date="2016-10" db="EMBL/GenBank/DDBJ databases">
        <authorList>
            <person name="de Groot N.N."/>
        </authorList>
    </citation>
    <scope>NUCLEOTIDE SEQUENCE [LARGE SCALE GENOMIC DNA]</scope>
    <source>
        <strain evidence="3 4">DSM 21668</strain>
    </source>
</reference>
<gene>
    <name evidence="3" type="ORF">SAMN04488090_2377</name>
</gene>
<dbReference type="GO" id="GO:0016787">
    <property type="term" value="F:hydrolase activity"/>
    <property type="evidence" value="ECO:0007669"/>
    <property type="project" value="InterPro"/>
</dbReference>
<feature type="domain" description="Amidohydrolase-related" evidence="2">
    <location>
        <begin position="3"/>
        <end position="275"/>
    </location>
</feature>
<evidence type="ECO:0000313" key="4">
    <source>
        <dbReference type="Proteomes" id="UP000198901"/>
    </source>
</evidence>
<dbReference type="InterPro" id="IPR052350">
    <property type="entry name" value="Metallo-dep_Lactonases"/>
</dbReference>
<evidence type="ECO:0000313" key="3">
    <source>
        <dbReference type="EMBL" id="SDM03691.1"/>
    </source>
</evidence>
<organism evidence="3 4">
    <name type="scientific">Siphonobacter aquaeclarae</name>
    <dbReference type="NCBI Taxonomy" id="563176"/>
    <lineage>
        <taxon>Bacteria</taxon>
        <taxon>Pseudomonadati</taxon>
        <taxon>Bacteroidota</taxon>
        <taxon>Cytophagia</taxon>
        <taxon>Cytophagales</taxon>
        <taxon>Cytophagaceae</taxon>
        <taxon>Siphonobacter</taxon>
    </lineage>
</organism>
<accession>A0A1G9PYX9</accession>
<evidence type="ECO:0000259" key="2">
    <source>
        <dbReference type="Pfam" id="PF04909"/>
    </source>
</evidence>
<protein>
    <submittedName>
        <fullName evidence="3">L-fuconolactonase</fullName>
    </submittedName>
</protein>
<proteinExistence type="inferred from homology"/>
<dbReference type="Proteomes" id="UP000198901">
    <property type="component" value="Unassembled WGS sequence"/>
</dbReference>
<comment type="similarity">
    <text evidence="1">Belongs to the metallo-dependent hydrolases superfamily.</text>
</comment>
<dbReference type="OrthoDB" id="5450317at2"/>
<dbReference type="STRING" id="563176.SAMN04488090_2377"/>
<evidence type="ECO:0000256" key="1">
    <source>
        <dbReference type="ARBA" id="ARBA00038310"/>
    </source>
</evidence>
<dbReference type="RefSeq" id="WP_093202117.1">
    <property type="nucleotide sequence ID" value="NZ_FNGS01000004.1"/>
</dbReference>
<dbReference type="Pfam" id="PF04909">
    <property type="entry name" value="Amidohydro_2"/>
    <property type="match status" value="1"/>
</dbReference>
<sequence>MKIDAHQHFWHFDPVRDAWITPSMEVIRRDFLPEDLLPVLRAAGIDGAISVQASQSELETEFLLGLAEGQDAIRGVVGWVDLRADNLRERLDYFRPNSKLRGFRHIVQAEPDDLFLLRTEFMDGVRLLEEYGYTYDILIYPNQLPVAREFVTRLPHQKFVVDHLAKPYIKQGNIEKWAHDMESLARRENVSCKVSGMVTEADWEQWTPEQLRPYLDVVFEAFGPDRVLFGSDWPVCLVASSYERWIQVLEAYMAPFTESEKARFWGDNTLRFYDIPA</sequence>
<name>A0A1G9PYX9_9BACT</name>
<keyword evidence="4" id="KW-1185">Reference proteome</keyword>
<dbReference type="PANTHER" id="PTHR43569">
    <property type="entry name" value="AMIDOHYDROLASE"/>
    <property type="match status" value="1"/>
</dbReference>
<dbReference type="InterPro" id="IPR006680">
    <property type="entry name" value="Amidohydro-rel"/>
</dbReference>
<dbReference type="PANTHER" id="PTHR43569:SF2">
    <property type="entry name" value="AMIDOHYDROLASE-RELATED DOMAIN-CONTAINING PROTEIN"/>
    <property type="match status" value="1"/>
</dbReference>
<dbReference type="InterPro" id="IPR032466">
    <property type="entry name" value="Metal_Hydrolase"/>
</dbReference>
<dbReference type="Gene3D" id="3.20.20.140">
    <property type="entry name" value="Metal-dependent hydrolases"/>
    <property type="match status" value="1"/>
</dbReference>
<dbReference type="EMBL" id="FNGS01000004">
    <property type="protein sequence ID" value="SDM03691.1"/>
    <property type="molecule type" value="Genomic_DNA"/>
</dbReference>
<dbReference type="SUPFAM" id="SSF51556">
    <property type="entry name" value="Metallo-dependent hydrolases"/>
    <property type="match status" value="1"/>
</dbReference>
<dbReference type="AlphaFoldDB" id="A0A1G9PYX9"/>